<protein>
    <submittedName>
        <fullName evidence="1">Uncharacterized protein</fullName>
    </submittedName>
</protein>
<organism evidence="1 2">
    <name type="scientific">Phytophthora rubi</name>
    <dbReference type="NCBI Taxonomy" id="129364"/>
    <lineage>
        <taxon>Eukaryota</taxon>
        <taxon>Sar</taxon>
        <taxon>Stramenopiles</taxon>
        <taxon>Oomycota</taxon>
        <taxon>Peronosporomycetes</taxon>
        <taxon>Peronosporales</taxon>
        <taxon>Peronosporaceae</taxon>
        <taxon>Phytophthora</taxon>
    </lineage>
</organism>
<dbReference type="EMBL" id="QXFT01002113">
    <property type="protein sequence ID" value="KAE9303705.1"/>
    <property type="molecule type" value="Genomic_DNA"/>
</dbReference>
<comment type="caution">
    <text evidence="1">The sequence shown here is derived from an EMBL/GenBank/DDBJ whole genome shotgun (WGS) entry which is preliminary data.</text>
</comment>
<dbReference type="AlphaFoldDB" id="A0A6A4D9V6"/>
<accession>A0A6A4D9V6</accession>
<keyword evidence="2" id="KW-1185">Reference proteome</keyword>
<reference evidence="1 2" key="1">
    <citation type="submission" date="2018-08" db="EMBL/GenBank/DDBJ databases">
        <title>Genomic investigation of the strawberry pathogen Phytophthora fragariae indicates pathogenicity is determined by transcriptional variation in three key races.</title>
        <authorList>
            <person name="Adams T.M."/>
            <person name="Armitage A.D."/>
            <person name="Sobczyk M.K."/>
            <person name="Bates H.J."/>
            <person name="Dunwell J.M."/>
            <person name="Nellist C.F."/>
            <person name="Harrison R.J."/>
        </authorList>
    </citation>
    <scope>NUCLEOTIDE SEQUENCE [LARGE SCALE GENOMIC DNA]</scope>
    <source>
        <strain evidence="1 2">SCRP333</strain>
    </source>
</reference>
<dbReference type="Proteomes" id="UP000434957">
    <property type="component" value="Unassembled WGS sequence"/>
</dbReference>
<evidence type="ECO:0000313" key="2">
    <source>
        <dbReference type="Proteomes" id="UP000434957"/>
    </source>
</evidence>
<gene>
    <name evidence="1" type="ORF">PR003_g21939</name>
</gene>
<sequence>MFCGSRRRFCFLCAGRGGSPLPGFTNLTRSAVSTLVVGWRRLTRHTSKLPALESSLSAVRMPYSSTSHLVQSSAASSSIVGSTRQ</sequence>
<evidence type="ECO:0000313" key="1">
    <source>
        <dbReference type="EMBL" id="KAE9303705.1"/>
    </source>
</evidence>
<proteinExistence type="predicted"/>
<name>A0A6A4D9V6_9STRA</name>